<accession>A0A061B4H8</accession>
<dbReference type="GO" id="GO:0061711">
    <property type="term" value="F:tRNA N(6)-L-threonylcarbamoyladenine synthase activity"/>
    <property type="evidence" value="ECO:0007669"/>
    <property type="project" value="UniProtKB-EC"/>
</dbReference>
<dbReference type="VEuPathDB" id="FungiDB:BON22_4879"/>
<reference evidence="9" key="1">
    <citation type="journal article" date="2014" name="Genome Announc.">
        <title>Genome sequence of the yeast Cyberlindnera fabianii (Hansenula fabianii).</title>
        <authorList>
            <person name="Freel K.C."/>
            <person name="Sarilar V."/>
            <person name="Neuveglise C."/>
            <person name="Devillers H."/>
            <person name="Friedrich A."/>
            <person name="Schacherer J."/>
        </authorList>
    </citation>
    <scope>NUCLEOTIDE SEQUENCE</scope>
    <source>
        <strain evidence="9">YJS4271</strain>
    </source>
</reference>
<dbReference type="PROSITE" id="PS01016">
    <property type="entry name" value="GLYCOPROTEASE"/>
    <property type="match status" value="1"/>
</dbReference>
<dbReference type="PANTHER" id="PTHR11735">
    <property type="entry name" value="TRNA N6-ADENOSINE THREONYLCARBAMOYLTRANSFERASE"/>
    <property type="match status" value="1"/>
</dbReference>
<evidence type="ECO:0000256" key="6">
    <source>
        <dbReference type="ARBA" id="ARBA00048117"/>
    </source>
</evidence>
<evidence type="ECO:0000256" key="1">
    <source>
        <dbReference type="ARBA" id="ARBA00012156"/>
    </source>
</evidence>
<dbReference type="EMBL" id="LK052893">
    <property type="protein sequence ID" value="CDR41926.1"/>
    <property type="molecule type" value="Genomic_DNA"/>
</dbReference>
<evidence type="ECO:0000259" key="8">
    <source>
        <dbReference type="Pfam" id="PF00814"/>
    </source>
</evidence>
<dbReference type="PRINTS" id="PR00789">
    <property type="entry name" value="OSIALOPTASE"/>
</dbReference>
<name>A0A061B4H8_CYBFA</name>
<comment type="cofactor">
    <cofactor evidence="7">
        <name>a divalent metal cation</name>
        <dbReference type="ChEBI" id="CHEBI:60240"/>
    </cofactor>
    <text evidence="7">Binds 1 divalent metal cation per subunit.</text>
</comment>
<proteinExistence type="inferred from homology"/>
<comment type="catalytic activity">
    <reaction evidence="6 7">
        <text>L-threonylcarbamoyladenylate + adenosine(37) in tRNA = N(6)-L-threonylcarbamoyladenosine(37) in tRNA + AMP + H(+)</text>
        <dbReference type="Rhea" id="RHEA:37059"/>
        <dbReference type="Rhea" id="RHEA-COMP:10162"/>
        <dbReference type="Rhea" id="RHEA-COMP:10163"/>
        <dbReference type="ChEBI" id="CHEBI:15378"/>
        <dbReference type="ChEBI" id="CHEBI:73682"/>
        <dbReference type="ChEBI" id="CHEBI:74411"/>
        <dbReference type="ChEBI" id="CHEBI:74418"/>
        <dbReference type="ChEBI" id="CHEBI:456215"/>
        <dbReference type="EC" id="2.3.1.234"/>
    </reaction>
</comment>
<dbReference type="EC" id="2.3.1.234" evidence="1"/>
<dbReference type="AlphaFoldDB" id="A0A061B4H8"/>
<keyword evidence="7" id="KW-0496">Mitochondrion</keyword>
<dbReference type="SUPFAM" id="SSF53067">
    <property type="entry name" value="Actin-like ATPase domain"/>
    <property type="match status" value="2"/>
</dbReference>
<dbReference type="InterPro" id="IPR022450">
    <property type="entry name" value="TsaD"/>
</dbReference>
<evidence type="ECO:0000256" key="2">
    <source>
        <dbReference type="ARBA" id="ARBA00022679"/>
    </source>
</evidence>
<dbReference type="Pfam" id="PF00814">
    <property type="entry name" value="TsaD"/>
    <property type="match status" value="1"/>
</dbReference>
<dbReference type="PhylomeDB" id="A0A061B4H8"/>
<dbReference type="GO" id="GO:0046872">
    <property type="term" value="F:metal ion binding"/>
    <property type="evidence" value="ECO:0007669"/>
    <property type="project" value="UniProtKB-KW"/>
</dbReference>
<dbReference type="Gene3D" id="3.30.420.40">
    <property type="match status" value="2"/>
</dbReference>
<dbReference type="HAMAP" id="MF_01445">
    <property type="entry name" value="TsaD"/>
    <property type="match status" value="1"/>
</dbReference>
<dbReference type="InterPro" id="IPR017860">
    <property type="entry name" value="Peptidase_M22_CS"/>
</dbReference>
<dbReference type="PANTHER" id="PTHR11735:SF6">
    <property type="entry name" value="TRNA N6-ADENOSINE THREONYLCARBAMOYLTRANSFERASE, MITOCHONDRIAL"/>
    <property type="match status" value="1"/>
</dbReference>
<dbReference type="GO" id="GO:0072670">
    <property type="term" value="P:mitochondrial tRNA threonylcarbamoyladenosine modification"/>
    <property type="evidence" value="ECO:0007669"/>
    <property type="project" value="TreeGrafter"/>
</dbReference>
<organism evidence="9">
    <name type="scientific">Cyberlindnera fabianii</name>
    <name type="common">Yeast</name>
    <name type="synonym">Hansenula fabianii</name>
    <dbReference type="NCBI Taxonomy" id="36022"/>
    <lineage>
        <taxon>Eukaryota</taxon>
        <taxon>Fungi</taxon>
        <taxon>Dikarya</taxon>
        <taxon>Ascomycota</taxon>
        <taxon>Saccharomycotina</taxon>
        <taxon>Saccharomycetes</taxon>
        <taxon>Phaffomycetales</taxon>
        <taxon>Phaffomycetaceae</taxon>
        <taxon>Cyberlindnera</taxon>
    </lineage>
</organism>
<evidence type="ECO:0000256" key="3">
    <source>
        <dbReference type="ARBA" id="ARBA00022694"/>
    </source>
</evidence>
<dbReference type="NCBIfam" id="TIGR00329">
    <property type="entry name" value="gcp_kae1"/>
    <property type="match status" value="1"/>
</dbReference>
<dbReference type="OrthoDB" id="10259622at2759"/>
<keyword evidence="5 7" id="KW-0012">Acyltransferase</keyword>
<protein>
    <recommendedName>
        <fullName evidence="1">N(6)-L-threonylcarbamoyladenine synthase</fullName>
        <ecNumber evidence="1">2.3.1.234</ecNumber>
    </recommendedName>
</protein>
<keyword evidence="3 7" id="KW-0819">tRNA processing</keyword>
<gene>
    <name evidence="7" type="primary">QRI7</name>
    <name evidence="9" type="ORF">CYFA0S_08e01662g</name>
</gene>
<dbReference type="InterPro" id="IPR000905">
    <property type="entry name" value="Gcp-like_dom"/>
</dbReference>
<comment type="function">
    <text evidence="7">Required for the formation of a threonylcarbamoyl group on adenosine at position 37 (t(6)A37) in mitochondrial tRNAs that read codons beginning with adenine. Probably involved in the transfer of the threonylcarbamoyl moiety of threonylcarbamoyl-AMP (TC-AMP) to the N6 group of A37. Involved in mitochondrial genome maintenance.</text>
</comment>
<keyword evidence="2 7" id="KW-0808">Transferase</keyword>
<dbReference type="InterPro" id="IPR043129">
    <property type="entry name" value="ATPase_NBD"/>
</dbReference>
<keyword evidence="4 7" id="KW-0479">Metal-binding</keyword>
<dbReference type="InterPro" id="IPR017861">
    <property type="entry name" value="KAE1/TsaD"/>
</dbReference>
<comment type="similarity">
    <text evidence="7">Belongs to the KAE1 / TsaD family.</text>
</comment>
<sequence length="388" mass="42952">MLRSSQHCIPRTSWLGHQFTRSYKVLAIETSCDDTCVALLDRPSPSEVHLVQHIKSTLNSVEEGGIIPTRAFDHHQSNIARITQELCTRNGLSATSPPDVICVTRGPGMKGSLCIGLDFAKGLSIAWGKPMVGVHHMLGHLLVPRFESGDGEKPEYPFLSLLISGGHTMIVLSKSLLEHEVLCETIDVACGDAVDKSAREMGLKGNNLGKELESYVQSTKDYWQEKEWDVPKPLYNKRGRIDQLAFAFGAFQSYLRRMKAQGVDIESEVIRRSLAYQIQRGIFQHVTNKLELTLEKHADKLNGVKHFVGSGGVASNMFLRNMLDDTMNKRGIKTTYPSVGLCTDNAVMIGWAGIELYESGLTTDLKSCPISKWPLSAITQGVPGWIQN</sequence>
<evidence type="ECO:0000256" key="4">
    <source>
        <dbReference type="ARBA" id="ARBA00022723"/>
    </source>
</evidence>
<dbReference type="GO" id="GO:0005739">
    <property type="term" value="C:mitochondrion"/>
    <property type="evidence" value="ECO:0007669"/>
    <property type="project" value="UniProtKB-SubCell"/>
</dbReference>
<evidence type="ECO:0000313" key="9">
    <source>
        <dbReference type="EMBL" id="CDR41926.1"/>
    </source>
</evidence>
<feature type="domain" description="Gcp-like" evidence="8">
    <location>
        <begin position="61"/>
        <end position="351"/>
    </location>
</feature>
<comment type="subcellular location">
    <subcellularLocation>
        <location evidence="7">Mitochondrion</location>
    </subcellularLocation>
</comment>
<evidence type="ECO:0000256" key="5">
    <source>
        <dbReference type="ARBA" id="ARBA00023315"/>
    </source>
</evidence>
<comment type="subunit">
    <text evidence="7">Homodimer.</text>
</comment>
<evidence type="ECO:0000256" key="7">
    <source>
        <dbReference type="HAMAP-Rule" id="MF_03179"/>
    </source>
</evidence>